<keyword evidence="1" id="KW-0732">Signal</keyword>
<feature type="chain" id="PRO_5019178100" description="Ig-like domain-containing protein" evidence="1">
    <location>
        <begin position="20"/>
        <end position="128"/>
    </location>
</feature>
<evidence type="ECO:0000313" key="3">
    <source>
        <dbReference type="Proteomes" id="UP000284375"/>
    </source>
</evidence>
<accession>A0A423VV27</accession>
<comment type="caution">
    <text evidence="2">The sequence shown here is derived from an EMBL/GenBank/DDBJ whole genome shotgun (WGS) entry which is preliminary data.</text>
</comment>
<dbReference type="SUPFAM" id="SSF49695">
    <property type="entry name" value="gamma-Crystallin-like"/>
    <property type="match status" value="1"/>
</dbReference>
<dbReference type="EMBL" id="LJZO01000026">
    <property type="protein sequence ID" value="ROV94906.1"/>
    <property type="molecule type" value="Genomic_DNA"/>
</dbReference>
<evidence type="ECO:0008006" key="4">
    <source>
        <dbReference type="Google" id="ProtNLM"/>
    </source>
</evidence>
<protein>
    <recommendedName>
        <fullName evidence="4">Ig-like domain-containing protein</fullName>
    </recommendedName>
</protein>
<reference evidence="2 3" key="1">
    <citation type="submission" date="2015-09" db="EMBL/GenBank/DDBJ databases">
        <title>Host preference determinants of Valsa canker pathogens revealed by comparative genomics.</title>
        <authorList>
            <person name="Yin Z."/>
            <person name="Huang L."/>
        </authorList>
    </citation>
    <scope>NUCLEOTIDE SEQUENCE [LARGE SCALE GENOMIC DNA]</scope>
    <source>
        <strain evidence="2 3">YSFL</strain>
    </source>
</reference>
<evidence type="ECO:0000313" key="2">
    <source>
        <dbReference type="EMBL" id="ROV94906.1"/>
    </source>
</evidence>
<proteinExistence type="predicted"/>
<dbReference type="Gene3D" id="2.60.20.10">
    <property type="entry name" value="Crystallins"/>
    <property type="match status" value="1"/>
</dbReference>
<feature type="signal peptide" evidence="1">
    <location>
        <begin position="1"/>
        <end position="19"/>
    </location>
</feature>
<keyword evidence="3" id="KW-1185">Reference proteome</keyword>
<name>A0A423VV27_CYTCH</name>
<dbReference type="AlphaFoldDB" id="A0A423VV27"/>
<sequence>MAILRVSTVLAIMAAVTTGLSLPKLVVRAVEVPDGVKDVISVTMYQDTDWSGSSTSFSITTQTQCYGLSNGEWDNTISSIQIPSGYRCRFWDSNSCNGDSTPDIYAPGAYSLPNGMNDRATSFKCYVN</sequence>
<dbReference type="OrthoDB" id="4323739at2759"/>
<organism evidence="2 3">
    <name type="scientific">Cytospora chrysosperma</name>
    <name type="common">Cytospora canker fungus</name>
    <name type="synonym">Sphaeria chrysosperma</name>
    <dbReference type="NCBI Taxonomy" id="252740"/>
    <lineage>
        <taxon>Eukaryota</taxon>
        <taxon>Fungi</taxon>
        <taxon>Dikarya</taxon>
        <taxon>Ascomycota</taxon>
        <taxon>Pezizomycotina</taxon>
        <taxon>Sordariomycetes</taxon>
        <taxon>Sordariomycetidae</taxon>
        <taxon>Diaporthales</taxon>
        <taxon>Cytosporaceae</taxon>
        <taxon>Cytospora</taxon>
    </lineage>
</organism>
<dbReference type="Proteomes" id="UP000284375">
    <property type="component" value="Unassembled WGS sequence"/>
</dbReference>
<evidence type="ECO:0000256" key="1">
    <source>
        <dbReference type="SAM" id="SignalP"/>
    </source>
</evidence>
<gene>
    <name evidence="2" type="ORF">VSDG_07058</name>
</gene>
<dbReference type="InterPro" id="IPR011024">
    <property type="entry name" value="G_crystallin-like"/>
</dbReference>